<dbReference type="WBParaSite" id="nRc.2.0.1.t15170-RA">
    <property type="protein sequence ID" value="nRc.2.0.1.t15170-RA"/>
    <property type="gene ID" value="nRc.2.0.1.g15170"/>
</dbReference>
<evidence type="ECO:0000313" key="1">
    <source>
        <dbReference type="Proteomes" id="UP000887565"/>
    </source>
</evidence>
<organism evidence="1 2">
    <name type="scientific">Romanomermis culicivorax</name>
    <name type="common">Nematode worm</name>
    <dbReference type="NCBI Taxonomy" id="13658"/>
    <lineage>
        <taxon>Eukaryota</taxon>
        <taxon>Metazoa</taxon>
        <taxon>Ecdysozoa</taxon>
        <taxon>Nematoda</taxon>
        <taxon>Enoplea</taxon>
        <taxon>Dorylaimia</taxon>
        <taxon>Mermithida</taxon>
        <taxon>Mermithoidea</taxon>
        <taxon>Mermithidae</taxon>
        <taxon>Romanomermis</taxon>
    </lineage>
</organism>
<sequence>MLRTYPPKVFWKNFHPAGALSDADLTVSDILPATVSGPMEIDADVNAITGAMTKKTISQPTLPDHMPLAADYAPPPVEVITIASHEEFKRAQAPNPAITKIVASLQLNNAAKHPLSFLHSKMVFCIARSTTAS</sequence>
<dbReference type="Proteomes" id="UP000887565">
    <property type="component" value="Unplaced"/>
</dbReference>
<proteinExistence type="predicted"/>
<dbReference type="AlphaFoldDB" id="A0A915IMY1"/>
<evidence type="ECO:0000313" key="2">
    <source>
        <dbReference type="WBParaSite" id="nRc.2.0.1.t15170-RA"/>
    </source>
</evidence>
<protein>
    <submittedName>
        <fullName evidence="2">Uncharacterized protein</fullName>
    </submittedName>
</protein>
<reference evidence="2" key="1">
    <citation type="submission" date="2022-11" db="UniProtKB">
        <authorList>
            <consortium name="WormBaseParasite"/>
        </authorList>
    </citation>
    <scope>IDENTIFICATION</scope>
</reference>
<keyword evidence="1" id="KW-1185">Reference proteome</keyword>
<name>A0A915IMY1_ROMCU</name>
<accession>A0A915IMY1</accession>